<proteinExistence type="predicted"/>
<keyword evidence="2" id="KW-1185">Reference proteome</keyword>
<dbReference type="AlphaFoldDB" id="A0A8J4RM09"/>
<dbReference type="GO" id="GO:0000287">
    <property type="term" value="F:magnesium ion binding"/>
    <property type="evidence" value="ECO:0007669"/>
    <property type="project" value="InterPro"/>
</dbReference>
<dbReference type="EMBL" id="JRKL02000045">
    <property type="protein sequence ID" value="KAF3975996.1"/>
    <property type="molecule type" value="Genomic_DNA"/>
</dbReference>
<dbReference type="PANTHER" id="PTHR42704:SF15">
    <property type="entry name" value="RIBULOSE BISPHOSPHATE CARBOXYLASE LARGE CHAIN"/>
    <property type="match status" value="1"/>
</dbReference>
<dbReference type="PANTHER" id="PTHR42704">
    <property type="entry name" value="RIBULOSE BISPHOSPHATE CARBOXYLASE"/>
    <property type="match status" value="1"/>
</dbReference>
<organism evidence="1 2">
    <name type="scientific">Castanea mollissima</name>
    <name type="common">Chinese chestnut</name>
    <dbReference type="NCBI Taxonomy" id="60419"/>
    <lineage>
        <taxon>Eukaryota</taxon>
        <taxon>Viridiplantae</taxon>
        <taxon>Streptophyta</taxon>
        <taxon>Embryophyta</taxon>
        <taxon>Tracheophyta</taxon>
        <taxon>Spermatophyta</taxon>
        <taxon>Magnoliopsida</taxon>
        <taxon>eudicotyledons</taxon>
        <taxon>Gunneridae</taxon>
        <taxon>Pentapetalae</taxon>
        <taxon>rosids</taxon>
        <taxon>fabids</taxon>
        <taxon>Fagales</taxon>
        <taxon>Fagaceae</taxon>
        <taxon>Castanea</taxon>
    </lineage>
</organism>
<evidence type="ECO:0000313" key="1">
    <source>
        <dbReference type="EMBL" id="KAF3975996.1"/>
    </source>
</evidence>
<sequence>MIKGWASVSVGYCPFLSIILPTPTTARAFTVAKVRGRRNPTGVVANRVALEACVQACNVGRDLTREGNEIIREAAKWSPELAAAKWSPELAAACEVWKEIKFEGPAMDSL</sequence>
<protein>
    <recommendedName>
        <fullName evidence="3">Ribulose-1,5-bisphosphate carboxylase/oxygenase large subunit</fullName>
    </recommendedName>
</protein>
<dbReference type="SUPFAM" id="SSF51649">
    <property type="entry name" value="RuBisCo, C-terminal domain"/>
    <property type="match status" value="1"/>
</dbReference>
<evidence type="ECO:0000313" key="2">
    <source>
        <dbReference type="Proteomes" id="UP000737018"/>
    </source>
</evidence>
<dbReference type="Proteomes" id="UP000737018">
    <property type="component" value="Unassembled WGS sequence"/>
</dbReference>
<accession>A0A8J4RM09</accession>
<dbReference type="OrthoDB" id="563909at2759"/>
<name>A0A8J4RM09_9ROSI</name>
<comment type="caution">
    <text evidence="1">The sequence shown here is derived from an EMBL/GenBank/DDBJ whole genome shotgun (WGS) entry which is preliminary data.</text>
</comment>
<dbReference type="InterPro" id="IPR033966">
    <property type="entry name" value="RuBisCO"/>
</dbReference>
<dbReference type="Gene3D" id="3.20.20.110">
    <property type="entry name" value="Ribulose bisphosphate carboxylase, large subunit, C-terminal domain"/>
    <property type="match status" value="1"/>
</dbReference>
<reference evidence="1" key="1">
    <citation type="submission" date="2020-03" db="EMBL/GenBank/DDBJ databases">
        <title>Castanea mollissima Vanexum genome sequencing.</title>
        <authorList>
            <person name="Staton M."/>
        </authorList>
    </citation>
    <scope>NUCLEOTIDE SEQUENCE</scope>
    <source>
        <tissue evidence="1">Leaf</tissue>
    </source>
</reference>
<evidence type="ECO:0008006" key="3">
    <source>
        <dbReference type="Google" id="ProtNLM"/>
    </source>
</evidence>
<gene>
    <name evidence="1" type="ORF">CMV_000784</name>
</gene>
<dbReference type="InterPro" id="IPR036376">
    <property type="entry name" value="RuBisCO_lsu_C_sf"/>
</dbReference>